<organism evidence="7 8">
    <name type="scientific">Ethanoligenens harbinense (strain DSM 18485 / JCM 12961 / CGMCC 1.5033 / YUAN-3)</name>
    <dbReference type="NCBI Taxonomy" id="663278"/>
    <lineage>
        <taxon>Bacteria</taxon>
        <taxon>Bacillati</taxon>
        <taxon>Bacillota</taxon>
        <taxon>Clostridia</taxon>
        <taxon>Eubacteriales</taxon>
        <taxon>Oscillospiraceae</taxon>
        <taxon>Ethanoligenens</taxon>
    </lineage>
</organism>
<dbReference type="eggNOG" id="COG0357">
    <property type="taxonomic scope" value="Bacteria"/>
</dbReference>
<dbReference type="RefSeq" id="WP_013486628.1">
    <property type="nucleotide sequence ID" value="NC_014828.1"/>
</dbReference>
<comment type="function">
    <text evidence="6">Specifically methylates the N7 position of a guanine in 16S rRNA.</text>
</comment>
<dbReference type="EMBL" id="CP002400">
    <property type="protein sequence ID" value="ADU28285.1"/>
    <property type="molecule type" value="Genomic_DNA"/>
</dbReference>
<reference evidence="7 8" key="1">
    <citation type="submission" date="2010-12" db="EMBL/GenBank/DDBJ databases">
        <title>Complete sequence of Ethanoligenens harbinense YUAN-3.</title>
        <authorList>
            <person name="Lucas S."/>
            <person name="Copeland A."/>
            <person name="Lapidus A."/>
            <person name="Cheng J.-F."/>
            <person name="Bruce D."/>
            <person name="Goodwin L."/>
            <person name="Pitluck S."/>
            <person name="Chertkov O."/>
            <person name="Misra M."/>
            <person name="Detter J.C."/>
            <person name="Han C."/>
            <person name="Tapia R."/>
            <person name="Land M."/>
            <person name="Hauser L."/>
            <person name="Jeffries C."/>
            <person name="Kyrpides N."/>
            <person name="Ivanova N."/>
            <person name="Mikhailova N."/>
            <person name="Wang A."/>
            <person name="Mouttaki H."/>
            <person name="He Z."/>
            <person name="Zhou J."/>
            <person name="Hemme C.L."/>
            <person name="Woyke T."/>
        </authorList>
    </citation>
    <scope>NUCLEOTIDE SEQUENCE [LARGE SCALE GENOMIC DNA]</scope>
    <source>
        <strain evidence="8">DSM 18485 / JCM 12961 / CGMCC 1.5033 / YUAN-3</strain>
    </source>
</reference>
<feature type="binding site" evidence="6">
    <location>
        <position position="82"/>
    </location>
    <ligand>
        <name>S-adenosyl-L-methionine</name>
        <dbReference type="ChEBI" id="CHEBI:59789"/>
    </ligand>
</feature>
<keyword evidence="3 6" id="KW-0489">Methyltransferase</keyword>
<dbReference type="PANTHER" id="PTHR31760">
    <property type="entry name" value="S-ADENOSYL-L-METHIONINE-DEPENDENT METHYLTRANSFERASES SUPERFAMILY PROTEIN"/>
    <property type="match status" value="1"/>
</dbReference>
<sequence length="237" mass="25723">MKELTNAIQTGGWNLPLTDGQLGQLNQYARLLVEWNEKINLTAITDRQEIAVKHFLDSLSLLHFVPPEQNAVVLDVGSGAGFPGMVLRIARPDLRLTCMDGTQKRIHFLSELAAALGLQEVVCLHARAEEAGRDPALRETFDYVTARAVANLHALAEYCLPFVKPGGKFVAMKGPDGATEADKAAKAIQTLGGEIRGVHTFTLPGTDFSRTLIEVAKTGQTPAIYPRPGGKMKKKPL</sequence>
<proteinExistence type="inferred from homology"/>
<evidence type="ECO:0000256" key="5">
    <source>
        <dbReference type="ARBA" id="ARBA00022691"/>
    </source>
</evidence>
<evidence type="ECO:0000313" key="8">
    <source>
        <dbReference type="Proteomes" id="UP000001551"/>
    </source>
</evidence>
<dbReference type="InterPro" id="IPR003682">
    <property type="entry name" value="rRNA_ssu_MeTfrase_G"/>
</dbReference>
<dbReference type="FunFam" id="3.40.50.150:FF:000041">
    <property type="entry name" value="Ribosomal RNA small subunit methyltransferase G"/>
    <property type="match status" value="1"/>
</dbReference>
<dbReference type="EC" id="2.1.1.-" evidence="6"/>
<dbReference type="PIRSF" id="PIRSF003078">
    <property type="entry name" value="GidB"/>
    <property type="match status" value="1"/>
</dbReference>
<dbReference type="GO" id="GO:0070043">
    <property type="term" value="F:rRNA (guanine-N7-)-methyltransferase activity"/>
    <property type="evidence" value="ECO:0007669"/>
    <property type="project" value="UniProtKB-UniRule"/>
</dbReference>
<evidence type="ECO:0000256" key="3">
    <source>
        <dbReference type="ARBA" id="ARBA00022603"/>
    </source>
</evidence>
<dbReference type="Gene3D" id="3.40.50.150">
    <property type="entry name" value="Vaccinia Virus protein VP39"/>
    <property type="match status" value="1"/>
</dbReference>
<keyword evidence="4 6" id="KW-0808">Transferase</keyword>
<feature type="binding site" evidence="6">
    <location>
        <position position="77"/>
    </location>
    <ligand>
        <name>S-adenosyl-L-methionine</name>
        <dbReference type="ChEBI" id="CHEBI:59789"/>
    </ligand>
</feature>
<keyword evidence="5 6" id="KW-0949">S-adenosyl-L-methionine</keyword>
<gene>
    <name evidence="6" type="primary">rsmG</name>
    <name evidence="7" type="ordered locus">Ethha_2793</name>
</gene>
<comment type="subcellular location">
    <subcellularLocation>
        <location evidence="6">Cytoplasm</location>
    </subcellularLocation>
</comment>
<dbReference type="STRING" id="663278.Ethha_2793"/>
<dbReference type="GO" id="GO:0005829">
    <property type="term" value="C:cytosol"/>
    <property type="evidence" value="ECO:0007669"/>
    <property type="project" value="TreeGrafter"/>
</dbReference>
<feature type="binding site" evidence="6">
    <location>
        <position position="147"/>
    </location>
    <ligand>
        <name>S-adenosyl-L-methionine</name>
        <dbReference type="ChEBI" id="CHEBI:59789"/>
    </ligand>
</feature>
<evidence type="ECO:0000256" key="1">
    <source>
        <dbReference type="ARBA" id="ARBA00022490"/>
    </source>
</evidence>
<dbReference type="InterPro" id="IPR029063">
    <property type="entry name" value="SAM-dependent_MTases_sf"/>
</dbReference>
<dbReference type="AlphaFoldDB" id="E6U8G6"/>
<accession>E6U8G6</accession>
<dbReference type="HAMAP" id="MF_00074">
    <property type="entry name" value="16SrRNA_methyltr_G"/>
    <property type="match status" value="1"/>
</dbReference>
<dbReference type="PANTHER" id="PTHR31760:SF0">
    <property type="entry name" value="S-ADENOSYL-L-METHIONINE-DEPENDENT METHYLTRANSFERASES SUPERFAMILY PROTEIN"/>
    <property type="match status" value="1"/>
</dbReference>
<keyword evidence="1 6" id="KW-0963">Cytoplasm</keyword>
<keyword evidence="8" id="KW-1185">Reference proteome</keyword>
<evidence type="ECO:0000313" key="7">
    <source>
        <dbReference type="EMBL" id="ADU28285.1"/>
    </source>
</evidence>
<evidence type="ECO:0000256" key="6">
    <source>
        <dbReference type="HAMAP-Rule" id="MF_00074"/>
    </source>
</evidence>
<protein>
    <recommendedName>
        <fullName evidence="6">Ribosomal RNA small subunit methyltransferase G</fullName>
        <ecNumber evidence="6">2.1.1.-</ecNumber>
    </recommendedName>
    <alternativeName>
        <fullName evidence="6">16S rRNA 7-methylguanosine methyltransferase</fullName>
        <shortName evidence="6">16S rRNA m7G methyltransferase</shortName>
    </alternativeName>
</protein>
<keyword evidence="2 6" id="KW-0698">rRNA processing</keyword>
<dbReference type="CDD" id="cd02440">
    <property type="entry name" value="AdoMet_MTases"/>
    <property type="match status" value="1"/>
</dbReference>
<comment type="similarity">
    <text evidence="6">Belongs to the methyltransferase superfamily. RNA methyltransferase RsmG family.</text>
</comment>
<feature type="binding site" evidence="6">
    <location>
        <begin position="100"/>
        <end position="102"/>
    </location>
    <ligand>
        <name>S-adenosyl-L-methionine</name>
        <dbReference type="ChEBI" id="CHEBI:59789"/>
    </ligand>
</feature>
<dbReference type="Pfam" id="PF02527">
    <property type="entry name" value="GidB"/>
    <property type="match status" value="1"/>
</dbReference>
<evidence type="ECO:0000256" key="2">
    <source>
        <dbReference type="ARBA" id="ARBA00022552"/>
    </source>
</evidence>
<dbReference type="HOGENOM" id="CLU_065341_0_0_9"/>
<feature type="binding site" evidence="6">
    <location>
        <begin position="128"/>
        <end position="129"/>
    </location>
    <ligand>
        <name>S-adenosyl-L-methionine</name>
        <dbReference type="ChEBI" id="CHEBI:59789"/>
    </ligand>
</feature>
<dbReference type="NCBIfam" id="TIGR00138">
    <property type="entry name" value="rsmG_gidB"/>
    <property type="match status" value="1"/>
</dbReference>
<dbReference type="Proteomes" id="UP000001551">
    <property type="component" value="Chromosome"/>
</dbReference>
<dbReference type="KEGG" id="eha:Ethha_2793"/>
<evidence type="ECO:0000256" key="4">
    <source>
        <dbReference type="ARBA" id="ARBA00022679"/>
    </source>
</evidence>
<dbReference type="SUPFAM" id="SSF53335">
    <property type="entry name" value="S-adenosyl-L-methionine-dependent methyltransferases"/>
    <property type="match status" value="1"/>
</dbReference>
<name>E6U8G6_ETHHY</name>